<sequence length="112" mass="12601">MDKDKEPRAMPPPRTRKSQGKRKNRVVSGGSEVSVGSSKSYGLVGYRFRTMGQTWIGSWSTPLLLSLPGFFLCFGKIGETPPGEHVPLWLPAFPDLHTYKETPIWIQTRLEP</sequence>
<feature type="region of interest" description="Disordered" evidence="1">
    <location>
        <begin position="1"/>
        <end position="37"/>
    </location>
</feature>
<dbReference type="EMBL" id="LS974624">
    <property type="protein sequence ID" value="CAG7898225.1"/>
    <property type="molecule type" value="Genomic_DNA"/>
</dbReference>
<feature type="compositionally biased region" description="Basic residues" evidence="1">
    <location>
        <begin position="14"/>
        <end position="25"/>
    </location>
</feature>
<dbReference type="InterPro" id="IPR019473">
    <property type="entry name" value="TFIID_su8_C"/>
</dbReference>
<dbReference type="AlphaFoldDB" id="A0A8D9M601"/>
<evidence type="ECO:0000313" key="3">
    <source>
        <dbReference type="EMBL" id="CAG7898225.1"/>
    </source>
</evidence>
<feature type="compositionally biased region" description="Low complexity" evidence="1">
    <location>
        <begin position="26"/>
        <end position="37"/>
    </location>
</feature>
<gene>
    <name evidence="3" type="ORF">BRAPAZ1V2_A08P18910.2</name>
</gene>
<dbReference type="Proteomes" id="UP000694005">
    <property type="component" value="Chromosome A08"/>
</dbReference>
<reference evidence="3 4" key="1">
    <citation type="submission" date="2021-07" db="EMBL/GenBank/DDBJ databases">
        <authorList>
            <consortium name="Genoscope - CEA"/>
            <person name="William W."/>
        </authorList>
    </citation>
    <scope>NUCLEOTIDE SEQUENCE [LARGE SCALE GENOMIC DNA]</scope>
</reference>
<dbReference type="Gramene" id="A08p18910.2_BraZ1">
    <property type="protein sequence ID" value="A08p18910.2_BraZ1.CDS"/>
    <property type="gene ID" value="A08g18910.2_BraZ1"/>
</dbReference>
<protein>
    <recommendedName>
        <fullName evidence="2">Transcription factor TFIID subunit 8 C-terminal domain-containing protein</fullName>
    </recommendedName>
</protein>
<evidence type="ECO:0000313" key="4">
    <source>
        <dbReference type="Proteomes" id="UP000694005"/>
    </source>
</evidence>
<organism evidence="3 4">
    <name type="scientific">Brassica campestris</name>
    <name type="common">Field mustard</name>
    <dbReference type="NCBI Taxonomy" id="3711"/>
    <lineage>
        <taxon>Eukaryota</taxon>
        <taxon>Viridiplantae</taxon>
        <taxon>Streptophyta</taxon>
        <taxon>Embryophyta</taxon>
        <taxon>Tracheophyta</taxon>
        <taxon>Spermatophyta</taxon>
        <taxon>Magnoliopsida</taxon>
        <taxon>eudicotyledons</taxon>
        <taxon>Gunneridae</taxon>
        <taxon>Pentapetalae</taxon>
        <taxon>rosids</taxon>
        <taxon>malvids</taxon>
        <taxon>Brassicales</taxon>
        <taxon>Brassicaceae</taxon>
        <taxon>Brassiceae</taxon>
        <taxon>Brassica</taxon>
    </lineage>
</organism>
<accession>A0A8D9M601</accession>
<name>A0A8D9M601_BRACM</name>
<evidence type="ECO:0000256" key="1">
    <source>
        <dbReference type="SAM" id="MobiDB-lite"/>
    </source>
</evidence>
<feature type="domain" description="Transcription factor TFIID subunit 8 C-terminal" evidence="2">
    <location>
        <begin position="85"/>
        <end position="108"/>
    </location>
</feature>
<dbReference type="Pfam" id="PF10406">
    <property type="entry name" value="TAF8_C"/>
    <property type="match status" value="1"/>
</dbReference>
<proteinExistence type="predicted"/>
<dbReference type="CDD" id="cd08049">
    <property type="entry name" value="TAF8"/>
    <property type="match status" value="1"/>
</dbReference>
<evidence type="ECO:0000259" key="2">
    <source>
        <dbReference type="Pfam" id="PF10406"/>
    </source>
</evidence>